<name>A0A8J9TJ24_PHATR</name>
<evidence type="ECO:0008006" key="2">
    <source>
        <dbReference type="Google" id="ProtNLM"/>
    </source>
</evidence>
<organism evidence="1">
    <name type="scientific">Phaeodactylum tricornutum</name>
    <name type="common">Diatom</name>
    <dbReference type="NCBI Taxonomy" id="2850"/>
    <lineage>
        <taxon>Eukaryota</taxon>
        <taxon>Sar</taxon>
        <taxon>Stramenopiles</taxon>
        <taxon>Ochrophyta</taxon>
        <taxon>Bacillariophyta</taxon>
        <taxon>Bacillariophyceae</taxon>
        <taxon>Bacillariophycidae</taxon>
        <taxon>Naviculales</taxon>
        <taxon>Phaeodactylaceae</taxon>
        <taxon>Phaeodactylum</taxon>
    </lineage>
</organism>
<gene>
    <name evidence="1" type="ORF">PTTT1_LOCUS16224</name>
</gene>
<proteinExistence type="predicted"/>
<dbReference type="AlphaFoldDB" id="A0A8J9TJ24"/>
<protein>
    <recommendedName>
        <fullName evidence="2">Methyltransferase domain-containing protein</fullName>
    </recommendedName>
</protein>
<dbReference type="Proteomes" id="UP000836788">
    <property type="component" value="Chromosome 15"/>
</dbReference>
<sequence>MNEERSALRIETLSKWWKDRDENGNCRLPLLDLRSNAESEESHLRLSRKSPVNANIVHIPLDEISRRNYELPPRSLEFVVLVPGEDCLSTVSKLLLGKTPSRKDKSNLRKRQPWMVQYAILASDLSSRDIEAWMSLACKQTYCSGRQDVRAISFVPRPRLWQPDPMVESLLLPVLQSELTQRVISDPSSHCEIWDLGAGSGRDVCFLAEQLLARLTCPNFTVVGYDQRYRNLNTEPCRAFYNRRGLSHVTDSRKIDLTNVNEVVAELDRVVTNSNRIVIGLFAVRFWHRPLVEAIAASTSSMSSASVFAISQFGRAFDGASWDFEHPKVNRLL</sequence>
<accession>A0A8J9TJ24</accession>
<dbReference type="EMBL" id="OU594956">
    <property type="protein sequence ID" value="CAG9281363.1"/>
    <property type="molecule type" value="Genomic_DNA"/>
</dbReference>
<evidence type="ECO:0000313" key="1">
    <source>
        <dbReference type="EMBL" id="CAG9281363.1"/>
    </source>
</evidence>
<reference evidence="1" key="1">
    <citation type="submission" date="2022-02" db="EMBL/GenBank/DDBJ databases">
        <authorList>
            <person name="Giguere J D."/>
        </authorList>
    </citation>
    <scope>NUCLEOTIDE SEQUENCE</scope>
    <source>
        <strain evidence="1">CCAP 1055/1</strain>
    </source>
</reference>